<keyword evidence="4" id="KW-0732">Signal</keyword>
<feature type="transmembrane region" description="Helical" evidence="3">
    <location>
        <begin position="202"/>
        <end position="224"/>
    </location>
</feature>
<keyword evidence="3" id="KW-1133">Transmembrane helix</keyword>
<keyword evidence="7" id="KW-1185">Reference proteome</keyword>
<feature type="transmembrane region" description="Helical" evidence="3">
    <location>
        <begin position="354"/>
        <end position="376"/>
    </location>
</feature>
<feature type="transmembrane region" description="Helical" evidence="3">
    <location>
        <begin position="297"/>
        <end position="319"/>
    </location>
</feature>
<evidence type="ECO:0000256" key="3">
    <source>
        <dbReference type="SAM" id="Phobius"/>
    </source>
</evidence>
<dbReference type="EMBL" id="CP071090">
    <property type="protein sequence ID" value="QSQ23490.1"/>
    <property type="molecule type" value="Genomic_DNA"/>
</dbReference>
<dbReference type="InterPro" id="IPR011623">
    <property type="entry name" value="7TMR_DISM_rcpt_extracell_dom1"/>
</dbReference>
<evidence type="ECO:0000256" key="1">
    <source>
        <dbReference type="ARBA" id="ARBA00023224"/>
    </source>
</evidence>
<dbReference type="Proteomes" id="UP000662747">
    <property type="component" value="Chromosome"/>
</dbReference>
<proteinExistence type="predicted"/>
<reference evidence="6 7" key="1">
    <citation type="submission" date="2021-02" db="EMBL/GenBank/DDBJ databases">
        <title>De Novo genome assembly of isolated myxobacteria.</title>
        <authorList>
            <person name="Stevens D.C."/>
        </authorList>
    </citation>
    <scope>NUCLEOTIDE SEQUENCE [LARGE SCALE GENOMIC DNA]</scope>
    <source>
        <strain evidence="7">SCPEA02</strain>
    </source>
</reference>
<feature type="signal peptide" evidence="4">
    <location>
        <begin position="1"/>
        <end position="43"/>
    </location>
</feature>
<dbReference type="PROSITE" id="PS50111">
    <property type="entry name" value="CHEMOTAXIS_TRANSDUC_2"/>
    <property type="match status" value="1"/>
</dbReference>
<dbReference type="Gene3D" id="1.10.287.950">
    <property type="entry name" value="Methyl-accepting chemotaxis protein"/>
    <property type="match status" value="1"/>
</dbReference>
<dbReference type="Pfam" id="PF00015">
    <property type="entry name" value="MCPsignal"/>
    <property type="match status" value="1"/>
</dbReference>
<name>A0ABX7NX48_9BACT</name>
<organism evidence="6 7">
    <name type="scientific">Pyxidicoccus parkwayensis</name>
    <dbReference type="NCBI Taxonomy" id="2813578"/>
    <lineage>
        <taxon>Bacteria</taxon>
        <taxon>Pseudomonadati</taxon>
        <taxon>Myxococcota</taxon>
        <taxon>Myxococcia</taxon>
        <taxon>Myxococcales</taxon>
        <taxon>Cystobacterineae</taxon>
        <taxon>Myxococcaceae</taxon>
        <taxon>Pyxidicoccus</taxon>
    </lineage>
</organism>
<feature type="domain" description="Methyl-accepting transducer" evidence="5">
    <location>
        <begin position="426"/>
        <end position="669"/>
    </location>
</feature>
<keyword evidence="1 2" id="KW-0807">Transducer</keyword>
<evidence type="ECO:0000313" key="7">
    <source>
        <dbReference type="Proteomes" id="UP000662747"/>
    </source>
</evidence>
<evidence type="ECO:0000256" key="4">
    <source>
        <dbReference type="SAM" id="SignalP"/>
    </source>
</evidence>
<accession>A0ABX7NX48</accession>
<evidence type="ECO:0000313" key="6">
    <source>
        <dbReference type="EMBL" id="QSQ23490.1"/>
    </source>
</evidence>
<feature type="transmembrane region" description="Helical" evidence="3">
    <location>
        <begin position="231"/>
        <end position="253"/>
    </location>
</feature>
<keyword evidence="3" id="KW-0812">Transmembrane</keyword>
<gene>
    <name evidence="6" type="ORF">JY651_00445</name>
</gene>
<keyword evidence="3" id="KW-0472">Membrane</keyword>
<dbReference type="PANTHER" id="PTHR32089">
    <property type="entry name" value="METHYL-ACCEPTING CHEMOTAXIS PROTEIN MCPB"/>
    <property type="match status" value="1"/>
</dbReference>
<dbReference type="Pfam" id="PF07695">
    <property type="entry name" value="7TMR-DISM_7TM"/>
    <property type="match status" value="1"/>
</dbReference>
<dbReference type="SUPFAM" id="SSF58104">
    <property type="entry name" value="Methyl-accepting chemotaxis protein (MCP) signaling domain"/>
    <property type="match status" value="1"/>
</dbReference>
<evidence type="ECO:0000256" key="2">
    <source>
        <dbReference type="PROSITE-ProRule" id="PRU00284"/>
    </source>
</evidence>
<protein>
    <submittedName>
        <fullName evidence="6">Chemotaxis protein</fullName>
    </submittedName>
</protein>
<feature type="transmembrane region" description="Helical" evidence="3">
    <location>
        <begin position="382"/>
        <end position="411"/>
    </location>
</feature>
<dbReference type="SMART" id="SM00283">
    <property type="entry name" value="MA"/>
    <property type="match status" value="1"/>
</dbReference>
<evidence type="ECO:0000259" key="5">
    <source>
        <dbReference type="PROSITE" id="PS50111"/>
    </source>
</evidence>
<sequence length="717" mass="75937">MGLFRAFFSFVPTESPLPSRTSRLAALGTALLLALLLAPVAHASATQATASVLDGWRYRWGDSPLDLDGAPTWAKLSGTEDGWMPVAAYQEPPGRGKQTMLWLSIPIPNGPWLEPALYLGNVATAFEVYGGGHRLYASGKLNPAGHERMDNMSWHLVALPPSLKGQRVLLRIQSSGPTVGVTRDVQVGSRHELLATATSTGLAPFVMGVVLLAIALVSLGAAAVRRQWRLLVGLTVFSAGSGLLMLGASGLYTSLWDAPTLGTQLILLGAYGILPGLAWFVSDMVGEGRLRWFRRFAMVASVIAVVLSVLVVVDLAVAVQVLTPFIMYSQPGMLVCFGVVAVEAWKGNVDARIFAGGLGILICFFILSILPMFGLMDTGASFIHWGFLVLTLSLVGIVGRRSSLVVTALAMHTRQLEARRKEVRQLADSMGSGAGELAAVSHQLRATAEEQTAGISRQATALQQLEATVEEIRQSSHVTADKARVLAASAEAAEQVGRDGGAALERTLTDLAAIRTEVSEMARHILAVDARTREVTGIVDAVKALADQSNMLAINAAIEAVRSGDSGKGFGVVAREMRSLADQSIKATERIREVLDGVGASMREAAKVSEQGEQRVRGSVDAVRTSGAQLQKLASIIGDTSSSVRQITAAVAQQDAGTAQIAQAIQELSGQMQRTLKVVEETRTVTRSVQSVAERLSGLGQEALRSGTLDAQTAPAT</sequence>
<feature type="chain" id="PRO_5045619720" evidence="4">
    <location>
        <begin position="44"/>
        <end position="717"/>
    </location>
</feature>
<dbReference type="InterPro" id="IPR004089">
    <property type="entry name" value="MCPsignal_dom"/>
</dbReference>
<feature type="transmembrane region" description="Helical" evidence="3">
    <location>
        <begin position="265"/>
        <end position="285"/>
    </location>
</feature>
<dbReference type="PANTHER" id="PTHR32089:SF112">
    <property type="entry name" value="LYSOZYME-LIKE PROTEIN-RELATED"/>
    <property type="match status" value="1"/>
</dbReference>